<reference evidence="6" key="1">
    <citation type="submission" date="2016-10" db="EMBL/GenBank/DDBJ databases">
        <authorList>
            <person name="Varghese N."/>
            <person name="Submissions S."/>
        </authorList>
    </citation>
    <scope>NUCLEOTIDE SEQUENCE [LARGE SCALE GENOMIC DNA]</scope>
    <source>
        <strain evidence="6">DSM 4002</strain>
    </source>
</reference>
<dbReference type="InterPro" id="IPR025269">
    <property type="entry name" value="SAM-like_dom"/>
</dbReference>
<comment type="similarity">
    <text evidence="1">Belongs to the 'phage' integrase family.</text>
</comment>
<dbReference type="eggNOG" id="COG0582">
    <property type="taxonomic scope" value="Bacteria"/>
</dbReference>
<dbReference type="SUPFAM" id="SSF56349">
    <property type="entry name" value="DNA breaking-rejoining enzymes"/>
    <property type="match status" value="1"/>
</dbReference>
<dbReference type="AlphaFoldDB" id="A0A1I4Z1D3"/>
<dbReference type="Gene3D" id="1.10.150.130">
    <property type="match status" value="1"/>
</dbReference>
<dbReference type="PROSITE" id="PS51898">
    <property type="entry name" value="TYR_RECOMBINASE"/>
    <property type="match status" value="1"/>
</dbReference>
<evidence type="ECO:0000259" key="4">
    <source>
        <dbReference type="PROSITE" id="PS51898"/>
    </source>
</evidence>
<gene>
    <name evidence="5" type="ORF">SAMN05444143_11350</name>
</gene>
<accession>A0A1I4Z1D3</accession>
<evidence type="ECO:0000313" key="5">
    <source>
        <dbReference type="EMBL" id="SFN44074.1"/>
    </source>
</evidence>
<dbReference type="PANTHER" id="PTHR30349">
    <property type="entry name" value="PHAGE INTEGRASE-RELATED"/>
    <property type="match status" value="1"/>
</dbReference>
<name>A0A1I4Z1D3_9FLAO</name>
<organism evidence="5 6">
    <name type="scientific">Flavobacterium succinicans</name>
    <dbReference type="NCBI Taxonomy" id="29536"/>
    <lineage>
        <taxon>Bacteria</taxon>
        <taxon>Pseudomonadati</taxon>
        <taxon>Bacteroidota</taxon>
        <taxon>Flavobacteriia</taxon>
        <taxon>Flavobacteriales</taxon>
        <taxon>Flavobacteriaceae</taxon>
        <taxon>Flavobacterium</taxon>
    </lineage>
</organism>
<dbReference type="InterPro" id="IPR013762">
    <property type="entry name" value="Integrase-like_cat_sf"/>
</dbReference>
<feature type="domain" description="Tyr recombinase" evidence="4">
    <location>
        <begin position="219"/>
        <end position="396"/>
    </location>
</feature>
<dbReference type="GO" id="GO:0015074">
    <property type="term" value="P:DNA integration"/>
    <property type="evidence" value="ECO:0007669"/>
    <property type="project" value="InterPro"/>
</dbReference>
<dbReference type="EMBL" id="FOUT01000013">
    <property type="protein sequence ID" value="SFN44074.1"/>
    <property type="molecule type" value="Genomic_DNA"/>
</dbReference>
<dbReference type="InterPro" id="IPR002104">
    <property type="entry name" value="Integrase_catalytic"/>
</dbReference>
<dbReference type="Pfam" id="PF00589">
    <property type="entry name" value="Phage_integrase"/>
    <property type="match status" value="1"/>
</dbReference>
<keyword evidence="6" id="KW-1185">Reference proteome</keyword>
<evidence type="ECO:0000256" key="1">
    <source>
        <dbReference type="ARBA" id="ARBA00008857"/>
    </source>
</evidence>
<dbReference type="PANTHER" id="PTHR30349:SF64">
    <property type="entry name" value="PROPHAGE INTEGRASE INTD-RELATED"/>
    <property type="match status" value="1"/>
</dbReference>
<dbReference type="InterPro" id="IPR011010">
    <property type="entry name" value="DNA_brk_join_enz"/>
</dbReference>
<dbReference type="Pfam" id="PF13102">
    <property type="entry name" value="Phage_int_SAM_5"/>
    <property type="match status" value="1"/>
</dbReference>
<evidence type="ECO:0000256" key="2">
    <source>
        <dbReference type="ARBA" id="ARBA00023125"/>
    </source>
</evidence>
<proteinExistence type="inferred from homology"/>
<evidence type="ECO:0000256" key="3">
    <source>
        <dbReference type="ARBA" id="ARBA00023172"/>
    </source>
</evidence>
<dbReference type="CDD" id="cd01185">
    <property type="entry name" value="INTN1_C_like"/>
    <property type="match status" value="1"/>
</dbReference>
<keyword evidence="3" id="KW-0233">DNA recombination</keyword>
<keyword evidence="2" id="KW-0238">DNA-binding</keyword>
<dbReference type="RefSeq" id="WP_024981737.1">
    <property type="nucleotide sequence ID" value="NZ_CBCRUM010000017.1"/>
</dbReference>
<evidence type="ECO:0000313" key="6">
    <source>
        <dbReference type="Proteomes" id="UP000182961"/>
    </source>
</evidence>
<sequence>MLESSFGLCFFLKTTKNKSNSRYIYLRVTVDGIPKETSTKRTWDIQRWDQKTERATGNKEDARTLNHFLDALTTRINQFKMDLIYNEKSISAQRIIDFVLGRIVSKAMLLQEFKKHNDEMLALVPQDYALATHKRYETARFHAREFVKYKYATEDIEFRDLDYDFIISYELYLKTVRNCVNNSALKYISCMKKIINRAIDKDIIAQDPFRAFKRKMTKTVKRPLTASELRTLEQVSITTSRLQTVRDIFVFQCYTGLAYIDAYQLRKTDIKTGIDGAQWIMSERQKTGSVTNVPLLPKALEIIEKYKEHPLCLSRNAVLPVASNQKMNAYLKEIADLCGFTSELNTHKARRTFGSTVTLNNDVPISVVKEMLGHQSIRQTESYAITTEQTIGREMNNLSSKLSKVNPTISDEAMSMISKLEQELQKLKEQFGIK</sequence>
<dbReference type="GO" id="GO:0003677">
    <property type="term" value="F:DNA binding"/>
    <property type="evidence" value="ECO:0007669"/>
    <property type="project" value="UniProtKB-KW"/>
</dbReference>
<dbReference type="Proteomes" id="UP000182961">
    <property type="component" value="Unassembled WGS sequence"/>
</dbReference>
<dbReference type="InterPro" id="IPR035386">
    <property type="entry name" value="Arm-DNA-bind_5"/>
</dbReference>
<protein>
    <submittedName>
        <fullName evidence="5">Site-specific recombinase XerD</fullName>
    </submittedName>
</protein>
<dbReference type="Gene3D" id="1.10.443.10">
    <property type="entry name" value="Intergrase catalytic core"/>
    <property type="match status" value="1"/>
</dbReference>
<dbReference type="InterPro" id="IPR010998">
    <property type="entry name" value="Integrase_recombinase_N"/>
</dbReference>
<dbReference type="InterPro" id="IPR050090">
    <property type="entry name" value="Tyrosine_recombinase_XerCD"/>
</dbReference>
<dbReference type="Pfam" id="PF17293">
    <property type="entry name" value="Arm-DNA-bind_5"/>
    <property type="match status" value="1"/>
</dbReference>
<dbReference type="GO" id="GO:0006310">
    <property type="term" value="P:DNA recombination"/>
    <property type="evidence" value="ECO:0007669"/>
    <property type="project" value="UniProtKB-KW"/>
</dbReference>